<proteinExistence type="predicted"/>
<name>A0AAD6XHA7_9AGAR</name>
<accession>A0AAD6XHA7</accession>
<dbReference type="EMBL" id="JARJCN010000103">
    <property type="protein sequence ID" value="KAJ7075102.1"/>
    <property type="molecule type" value="Genomic_DNA"/>
</dbReference>
<dbReference type="Proteomes" id="UP001222325">
    <property type="component" value="Unassembled WGS sequence"/>
</dbReference>
<reference evidence="1" key="1">
    <citation type="submission" date="2023-03" db="EMBL/GenBank/DDBJ databases">
        <title>Massive genome expansion in bonnet fungi (Mycena s.s.) driven by repeated elements and novel gene families across ecological guilds.</title>
        <authorList>
            <consortium name="Lawrence Berkeley National Laboratory"/>
            <person name="Harder C.B."/>
            <person name="Miyauchi S."/>
            <person name="Viragh M."/>
            <person name="Kuo A."/>
            <person name="Thoen E."/>
            <person name="Andreopoulos B."/>
            <person name="Lu D."/>
            <person name="Skrede I."/>
            <person name="Drula E."/>
            <person name="Henrissat B."/>
            <person name="Morin E."/>
            <person name="Kohler A."/>
            <person name="Barry K."/>
            <person name="LaButti K."/>
            <person name="Morin E."/>
            <person name="Salamov A."/>
            <person name="Lipzen A."/>
            <person name="Mereny Z."/>
            <person name="Hegedus B."/>
            <person name="Baldrian P."/>
            <person name="Stursova M."/>
            <person name="Weitz H."/>
            <person name="Taylor A."/>
            <person name="Grigoriev I.V."/>
            <person name="Nagy L.G."/>
            <person name="Martin F."/>
            <person name="Kauserud H."/>
        </authorList>
    </citation>
    <scope>NUCLEOTIDE SEQUENCE</scope>
    <source>
        <strain evidence="1">CBHHK173m</strain>
    </source>
</reference>
<organism evidence="1 2">
    <name type="scientific">Mycena belliarum</name>
    <dbReference type="NCBI Taxonomy" id="1033014"/>
    <lineage>
        <taxon>Eukaryota</taxon>
        <taxon>Fungi</taxon>
        <taxon>Dikarya</taxon>
        <taxon>Basidiomycota</taxon>
        <taxon>Agaricomycotina</taxon>
        <taxon>Agaricomycetes</taxon>
        <taxon>Agaricomycetidae</taxon>
        <taxon>Agaricales</taxon>
        <taxon>Marasmiineae</taxon>
        <taxon>Mycenaceae</taxon>
        <taxon>Mycena</taxon>
    </lineage>
</organism>
<protein>
    <submittedName>
        <fullName evidence="1">Uncharacterized protein</fullName>
    </submittedName>
</protein>
<evidence type="ECO:0000313" key="1">
    <source>
        <dbReference type="EMBL" id="KAJ7075102.1"/>
    </source>
</evidence>
<evidence type="ECO:0000313" key="2">
    <source>
        <dbReference type="Proteomes" id="UP001222325"/>
    </source>
</evidence>
<dbReference type="AlphaFoldDB" id="A0AAD6XHA7"/>
<comment type="caution">
    <text evidence="1">The sequence shown here is derived from an EMBL/GenBank/DDBJ whole genome shotgun (WGS) entry which is preliminary data.</text>
</comment>
<sequence length="141" mass="16113">MADPQCRNGCDAVEDQHHIFVMCTRYAEWRSSAAQEILTRTNNKLGEKGIKEADRVGLLTIAKSLFTDNIDIWPLHYSTYFLGHVPKFDHALPGMPDADRLTRTRLAHHLACDWHTACIRLAGRIWGDMQREMAKKTNNHG</sequence>
<gene>
    <name evidence="1" type="ORF">B0H15DRAFT_917163</name>
</gene>
<keyword evidence="2" id="KW-1185">Reference proteome</keyword>